<reference evidence="1" key="1">
    <citation type="submission" date="2023-04" db="EMBL/GenBank/DDBJ databases">
        <title>Draft Genome sequencing of Naganishia species isolated from polar environments using Oxford Nanopore Technology.</title>
        <authorList>
            <person name="Leo P."/>
            <person name="Venkateswaran K."/>
        </authorList>
    </citation>
    <scope>NUCLEOTIDE SEQUENCE</scope>
    <source>
        <strain evidence="1">MNA-CCFEE 5261</strain>
    </source>
</reference>
<dbReference type="Proteomes" id="UP001241377">
    <property type="component" value="Unassembled WGS sequence"/>
</dbReference>
<proteinExistence type="predicted"/>
<dbReference type="EMBL" id="JASBWR010000109">
    <property type="protein sequence ID" value="KAJ9094645.1"/>
    <property type="molecule type" value="Genomic_DNA"/>
</dbReference>
<organism evidence="1 2">
    <name type="scientific">Naganishia cerealis</name>
    <dbReference type="NCBI Taxonomy" id="610337"/>
    <lineage>
        <taxon>Eukaryota</taxon>
        <taxon>Fungi</taxon>
        <taxon>Dikarya</taxon>
        <taxon>Basidiomycota</taxon>
        <taxon>Agaricomycotina</taxon>
        <taxon>Tremellomycetes</taxon>
        <taxon>Filobasidiales</taxon>
        <taxon>Filobasidiaceae</taxon>
        <taxon>Naganishia</taxon>
    </lineage>
</organism>
<evidence type="ECO:0000313" key="1">
    <source>
        <dbReference type="EMBL" id="KAJ9094645.1"/>
    </source>
</evidence>
<name>A0ACC2V5L4_9TREE</name>
<keyword evidence="2" id="KW-1185">Reference proteome</keyword>
<gene>
    <name evidence="1" type="ORF">QFC19_007858</name>
</gene>
<protein>
    <submittedName>
        <fullName evidence="1">Uncharacterized protein</fullName>
    </submittedName>
</protein>
<evidence type="ECO:0000313" key="2">
    <source>
        <dbReference type="Proteomes" id="UP001241377"/>
    </source>
</evidence>
<sequence length="367" mass="40935">MSKQTLPTRQLGKDGPQVTAIGFGLMGLSSFYGKVGSDEERFEILDRAYELGETFWDSRFYFLRVPASCQYLTPVTPCPSTGADMYGDSEDLVGKWFAKTGKRDDIFLATKFANVSRDGQWSVDSSPEYCKEACAKSLKRLGIDCIDLYYCHRIDQKTPIEHTMKAMVELKNEGKIKYIGLSEVSEAALRRAYKVHPVHCVQMEYSPFSLEVEQFGLLKACRELGVAMVAYSPLSTHKACRGILTGAIKSPDDFEADDFRRYSPRFAKDNFAKNLEAVDAMKAFADRKGCTVGQLSLAWLLAQGNDVIPIPGTKKIKYLEENIDALKVKLSAEEEGEIRQILNKTVVAGDRYPSAWLSGLFADSAPL</sequence>
<comment type="caution">
    <text evidence="1">The sequence shown here is derived from an EMBL/GenBank/DDBJ whole genome shotgun (WGS) entry which is preliminary data.</text>
</comment>
<accession>A0ACC2V5L4</accession>